<sequence length="535" mass="59570">MAYFTFVLFVLLSRSLFARGLTNLLPDIGDLIQIEDEAVKNCLNVYNQTLDCTDDLHLTRHYYQYSWTNTTLEALCTSKCSASIENWAQAVEEACDHDDLPFIFAATSYKGSVFTEKLKYGYGMVCLKSTDPESADEWCELEAASWHQHALKHMAETHDKQLNATIRRRQMKFVFPSVDECMDACDADNNDCSGAVRQLHRRSEIPDSEPMSPAPARHDFQQLEDSTDSYLQIDTPIPMPSKHTTGLLSSYPQWLLCSSCFLSRLEMQAKSYSSNWSPALANDYAELGKLCSLNTTGVTRDNTKFVQTTLPMVTPTPTPKVEMSTCPGEWTGFFDTDTPFSLSNNNIVSTAELLFMNGLVLNETTLWTPLHKLTRKSSLCLPLPCEMVQVDKKDSCEDIIRRTNTTATLFFSWNPHLIGDCTSGLATYQNVCVGPPGGRYKLPSPVMDTHPRLRDSSTWSHPISATTLSKNHSFTTTSLSTAGTSSQTTILVSGTTTIQAVHNMSSSYGHNSTLHTNSSTSVNINLHAPTRITED</sequence>
<protein>
    <recommendedName>
        <fullName evidence="4">LysM domain-containing protein</fullName>
    </recommendedName>
</protein>
<name>A0AAV9U3P7_9PEZI</name>
<feature type="signal peptide" evidence="1">
    <location>
        <begin position="1"/>
        <end position="20"/>
    </location>
</feature>
<proteinExistence type="predicted"/>
<dbReference type="Gene3D" id="3.10.350.10">
    <property type="entry name" value="LysM domain"/>
    <property type="match status" value="1"/>
</dbReference>
<dbReference type="EMBL" id="JAVHNQ010000012">
    <property type="protein sequence ID" value="KAK6335415.1"/>
    <property type="molecule type" value="Genomic_DNA"/>
</dbReference>
<evidence type="ECO:0000313" key="3">
    <source>
        <dbReference type="Proteomes" id="UP001375240"/>
    </source>
</evidence>
<keyword evidence="3" id="KW-1185">Reference proteome</keyword>
<comment type="caution">
    <text evidence="2">The sequence shown here is derived from an EMBL/GenBank/DDBJ whole genome shotgun (WGS) entry which is preliminary data.</text>
</comment>
<keyword evidence="1" id="KW-0732">Signal</keyword>
<reference evidence="2 3" key="1">
    <citation type="submission" date="2019-10" db="EMBL/GenBank/DDBJ databases">
        <authorList>
            <person name="Palmer J.M."/>
        </authorList>
    </citation>
    <scope>NUCLEOTIDE SEQUENCE [LARGE SCALE GENOMIC DNA]</scope>
    <source>
        <strain evidence="2 3">TWF696</strain>
    </source>
</reference>
<dbReference type="Proteomes" id="UP001375240">
    <property type="component" value="Unassembled WGS sequence"/>
</dbReference>
<gene>
    <name evidence="2" type="ORF">TWF696_002193</name>
</gene>
<evidence type="ECO:0000256" key="1">
    <source>
        <dbReference type="SAM" id="SignalP"/>
    </source>
</evidence>
<evidence type="ECO:0008006" key="4">
    <source>
        <dbReference type="Google" id="ProtNLM"/>
    </source>
</evidence>
<evidence type="ECO:0000313" key="2">
    <source>
        <dbReference type="EMBL" id="KAK6335415.1"/>
    </source>
</evidence>
<organism evidence="2 3">
    <name type="scientific">Orbilia brochopaga</name>
    <dbReference type="NCBI Taxonomy" id="3140254"/>
    <lineage>
        <taxon>Eukaryota</taxon>
        <taxon>Fungi</taxon>
        <taxon>Dikarya</taxon>
        <taxon>Ascomycota</taxon>
        <taxon>Pezizomycotina</taxon>
        <taxon>Orbiliomycetes</taxon>
        <taxon>Orbiliales</taxon>
        <taxon>Orbiliaceae</taxon>
        <taxon>Orbilia</taxon>
    </lineage>
</organism>
<accession>A0AAV9U3P7</accession>
<feature type="chain" id="PRO_5043384613" description="LysM domain-containing protein" evidence="1">
    <location>
        <begin position="21"/>
        <end position="535"/>
    </location>
</feature>
<dbReference type="InterPro" id="IPR036779">
    <property type="entry name" value="LysM_dom_sf"/>
</dbReference>
<dbReference type="AlphaFoldDB" id="A0AAV9U3P7"/>